<proteinExistence type="predicted"/>
<dbReference type="Proteomes" id="UP000064201">
    <property type="component" value="Chromosome"/>
</dbReference>
<protein>
    <recommendedName>
        <fullName evidence="3">Nucleotide-binding protein</fullName>
    </recommendedName>
</protein>
<gene>
    <name evidence="1" type="ORF">TVD_01015</name>
</gene>
<dbReference type="RefSeq" id="WP_018938283.1">
    <property type="nucleotide sequence ID" value="NZ_CP011367.1"/>
</dbReference>
<evidence type="ECO:0008006" key="3">
    <source>
        <dbReference type="Google" id="ProtNLM"/>
    </source>
</evidence>
<organism evidence="1 2">
    <name type="scientific">Thioalkalivibrio versutus</name>
    <dbReference type="NCBI Taxonomy" id="106634"/>
    <lineage>
        <taxon>Bacteria</taxon>
        <taxon>Pseudomonadati</taxon>
        <taxon>Pseudomonadota</taxon>
        <taxon>Gammaproteobacteria</taxon>
        <taxon>Chromatiales</taxon>
        <taxon>Ectothiorhodospiraceae</taxon>
        <taxon>Thioalkalivibrio</taxon>
    </lineage>
</organism>
<dbReference type="EMBL" id="CP011367">
    <property type="protein sequence ID" value="AKJ94034.1"/>
    <property type="molecule type" value="Genomic_DNA"/>
</dbReference>
<reference evidence="1 2" key="1">
    <citation type="submission" date="2015-04" db="EMBL/GenBank/DDBJ databases">
        <title>Complete Sequence for the Genome of the Thioalkalivibrio versutus D301.</title>
        <authorList>
            <person name="Mu T."/>
            <person name="Zhou J."/>
            <person name="Xu X."/>
        </authorList>
    </citation>
    <scope>NUCLEOTIDE SEQUENCE [LARGE SCALE GENOMIC DNA]</scope>
    <source>
        <strain evidence="1 2">D301</strain>
    </source>
</reference>
<dbReference type="PATRIC" id="fig|106634.4.peg.207"/>
<dbReference type="OrthoDB" id="1118190at2"/>
<dbReference type="STRING" id="106634.TVD_01015"/>
<keyword evidence="2" id="KW-1185">Reference proteome</keyword>
<evidence type="ECO:0000313" key="1">
    <source>
        <dbReference type="EMBL" id="AKJ94034.1"/>
    </source>
</evidence>
<name>A0A0G3G0W3_9GAMM</name>
<accession>A0A0G3G0W3</accession>
<dbReference type="AlphaFoldDB" id="A0A0G3G0W3"/>
<dbReference type="KEGG" id="tvr:TVD_01015"/>
<evidence type="ECO:0000313" key="2">
    <source>
        <dbReference type="Proteomes" id="UP000064201"/>
    </source>
</evidence>
<sequence>MRGQAGILAGLLVGLLGWGVASAEPMHTVEELNQAPAELDGEEVRLEGIVGRVNEDIMGRNFIHFVDGTGSEGDYITVTSTELPEVGDRVLVTGTLILDRDFGAGYSYPVILEGAKFTEQ</sequence>